<feature type="region of interest" description="Disordered" evidence="7">
    <location>
        <begin position="1"/>
        <end position="168"/>
    </location>
</feature>
<keyword evidence="3 8" id="KW-0812">Transmembrane</keyword>
<protein>
    <submittedName>
        <fullName evidence="9">Uncharacterized protein</fullName>
    </submittedName>
</protein>
<organism evidence="9 10">
    <name type="scientific">Loxostege sticticalis</name>
    <name type="common">Beet webworm moth</name>
    <dbReference type="NCBI Taxonomy" id="481309"/>
    <lineage>
        <taxon>Eukaryota</taxon>
        <taxon>Metazoa</taxon>
        <taxon>Ecdysozoa</taxon>
        <taxon>Arthropoda</taxon>
        <taxon>Hexapoda</taxon>
        <taxon>Insecta</taxon>
        <taxon>Pterygota</taxon>
        <taxon>Neoptera</taxon>
        <taxon>Endopterygota</taxon>
        <taxon>Lepidoptera</taxon>
        <taxon>Glossata</taxon>
        <taxon>Ditrysia</taxon>
        <taxon>Pyraloidea</taxon>
        <taxon>Crambidae</taxon>
        <taxon>Pyraustinae</taxon>
        <taxon>Loxostege</taxon>
    </lineage>
</organism>
<evidence type="ECO:0000256" key="8">
    <source>
        <dbReference type="SAM" id="Phobius"/>
    </source>
</evidence>
<sequence length="444" mass="49637">MRGSSPASTGTSPPADVPTTASVNEERKGKPKKEGAVKEKASKEGAKKEKASKEGLVKEKPSKEGAGKEKPSKEVAGKAKQSKDGAGKEKPSKEGAGKEKPSKEGAGKEKPSKEGKEKKSKEGAGKDKEQAGKEHEGRDKHRPPVPKTVPVPTTSTFKETGTARSEDPEDKLPCWRRFSLYLYNREKGTYCGRTCRSWLYIFVYSIMYLMFLTTYMLIFLFATLSILKSKLDYKDLDKTRMLTYSEYGIGLTATPTTESSYPLIWYRNGNEEDYKKYVKSIDKLLLSRKRRDAETSLGQCGQSPYGYGGAPCVIVRINKQLKWTGKALGPNSTLTNAPKEVQDWVKSGRRMLWLHCGGYYSYDKEHIRSIRYYPNPPGFDPALFPLDVRNDPPLVAVQFSSFSHGVSLAVECKLWHEHGPSSVEFVLYVEPRDKSHVNVSNTFK</sequence>
<keyword evidence="6 8" id="KW-0472">Membrane</keyword>
<reference evidence="9 10" key="1">
    <citation type="submission" date="2024-06" db="EMBL/GenBank/DDBJ databases">
        <title>A chromosome-level genome assembly of beet webworm, Loxostege sticticalis.</title>
        <authorList>
            <person name="Zhang Y."/>
        </authorList>
    </citation>
    <scope>NUCLEOTIDE SEQUENCE [LARGE SCALE GENOMIC DNA]</scope>
    <source>
        <strain evidence="9">AQ026</strain>
        <tissue evidence="9">Whole body</tissue>
    </source>
</reference>
<keyword evidence="10" id="KW-1185">Reference proteome</keyword>
<keyword evidence="5 8" id="KW-1133">Transmembrane helix</keyword>
<dbReference type="PANTHER" id="PTHR11523">
    <property type="entry name" value="SODIUM/POTASSIUM-DEPENDENT ATPASE BETA SUBUNIT"/>
    <property type="match status" value="1"/>
</dbReference>
<dbReference type="Gene3D" id="2.60.40.1660">
    <property type="entry name" value="Na, k-atpase alpha subunit"/>
    <property type="match status" value="1"/>
</dbReference>
<dbReference type="InterPro" id="IPR038702">
    <property type="entry name" value="Na/K_ATPase_sub_beta_sf"/>
</dbReference>
<comment type="similarity">
    <text evidence="2">Belongs to the X(+)/potassium ATPases subunit beta family.</text>
</comment>
<evidence type="ECO:0000256" key="5">
    <source>
        <dbReference type="ARBA" id="ARBA00022989"/>
    </source>
</evidence>
<dbReference type="EMBL" id="JBEUOH010000011">
    <property type="protein sequence ID" value="KAL0881869.1"/>
    <property type="molecule type" value="Genomic_DNA"/>
</dbReference>
<dbReference type="PANTHER" id="PTHR11523:SF28">
    <property type="entry name" value="NA_K-ATPASE BETA SUBUNIT ISOFORM 4-RELATED"/>
    <property type="match status" value="1"/>
</dbReference>
<keyword evidence="4" id="KW-0735">Signal-anchor</keyword>
<feature type="compositionally biased region" description="Low complexity" evidence="7">
    <location>
        <begin position="1"/>
        <end position="14"/>
    </location>
</feature>
<evidence type="ECO:0000256" key="6">
    <source>
        <dbReference type="ARBA" id="ARBA00023136"/>
    </source>
</evidence>
<dbReference type="Proteomes" id="UP001549920">
    <property type="component" value="Unassembled WGS sequence"/>
</dbReference>
<feature type="transmembrane region" description="Helical" evidence="8">
    <location>
        <begin position="198"/>
        <end position="224"/>
    </location>
</feature>
<comment type="caution">
    <text evidence="9">The sequence shown here is derived from an EMBL/GenBank/DDBJ whole genome shotgun (WGS) entry which is preliminary data.</text>
</comment>
<name>A0ABR3HZE0_LOXSC</name>
<comment type="subcellular location">
    <subcellularLocation>
        <location evidence="1">Membrane</location>
        <topology evidence="1">Single-pass type II membrane protein</topology>
    </subcellularLocation>
</comment>
<evidence type="ECO:0000256" key="7">
    <source>
        <dbReference type="SAM" id="MobiDB-lite"/>
    </source>
</evidence>
<dbReference type="PROSITE" id="PS00018">
    <property type="entry name" value="EF_HAND_1"/>
    <property type="match status" value="1"/>
</dbReference>
<evidence type="ECO:0000256" key="1">
    <source>
        <dbReference type="ARBA" id="ARBA00004606"/>
    </source>
</evidence>
<gene>
    <name evidence="9" type="ORF">ABMA27_001641</name>
</gene>
<feature type="compositionally biased region" description="Basic and acidic residues" evidence="7">
    <location>
        <begin position="24"/>
        <end position="139"/>
    </location>
</feature>
<evidence type="ECO:0000256" key="3">
    <source>
        <dbReference type="ARBA" id="ARBA00022692"/>
    </source>
</evidence>
<evidence type="ECO:0000256" key="4">
    <source>
        <dbReference type="ARBA" id="ARBA00022968"/>
    </source>
</evidence>
<dbReference type="InterPro" id="IPR000402">
    <property type="entry name" value="Na/K_ATPase_sub_beta"/>
</dbReference>
<evidence type="ECO:0000313" key="9">
    <source>
        <dbReference type="EMBL" id="KAL0881869.1"/>
    </source>
</evidence>
<accession>A0ABR3HZE0</accession>
<proteinExistence type="inferred from homology"/>
<dbReference type="Pfam" id="PF00287">
    <property type="entry name" value="Na_K-ATPase"/>
    <property type="match status" value="1"/>
</dbReference>
<evidence type="ECO:0000313" key="10">
    <source>
        <dbReference type="Proteomes" id="UP001549920"/>
    </source>
</evidence>
<dbReference type="InterPro" id="IPR018247">
    <property type="entry name" value="EF_Hand_1_Ca_BS"/>
</dbReference>
<evidence type="ECO:0000256" key="2">
    <source>
        <dbReference type="ARBA" id="ARBA00005876"/>
    </source>
</evidence>